<feature type="compositionally biased region" description="Acidic residues" evidence="1">
    <location>
        <begin position="24"/>
        <end position="40"/>
    </location>
</feature>
<feature type="region of interest" description="Disordered" evidence="1">
    <location>
        <begin position="20"/>
        <end position="40"/>
    </location>
</feature>
<evidence type="ECO:0000313" key="6">
    <source>
        <dbReference type="EMBL" id="PNF21085.1"/>
    </source>
</evidence>
<dbReference type="CDD" id="cd19757">
    <property type="entry name" value="Bbox1"/>
    <property type="match status" value="1"/>
</dbReference>
<dbReference type="InterPro" id="IPR032718">
    <property type="entry name" value="PGBD4_Znf_C"/>
</dbReference>
<dbReference type="PANTHER" id="PTHR46599">
    <property type="entry name" value="PIGGYBAC TRANSPOSABLE ELEMENT-DERIVED PROTEIN 4"/>
    <property type="match status" value="1"/>
</dbReference>
<dbReference type="EMBL" id="NEVH01013255">
    <property type="protein sequence ID" value="PNF29260.1"/>
    <property type="molecule type" value="Genomic_DNA"/>
</dbReference>
<dbReference type="EMBL" id="NEVH01020854">
    <property type="protein sequence ID" value="PNF21085.1"/>
    <property type="molecule type" value="Genomic_DNA"/>
</dbReference>
<protein>
    <submittedName>
        <fullName evidence="5">PiggyBac transposable element-derived protein 4</fullName>
    </submittedName>
</protein>
<evidence type="ECO:0000313" key="4">
    <source>
        <dbReference type="EMBL" id="PNF14193.1"/>
    </source>
</evidence>
<dbReference type="PANTHER" id="PTHR46599:SF3">
    <property type="entry name" value="PIGGYBAC TRANSPOSABLE ELEMENT-DERIVED PROTEIN 4"/>
    <property type="match status" value="1"/>
</dbReference>
<accession>A0A2J7PIK3</accession>
<evidence type="ECO:0000313" key="7">
    <source>
        <dbReference type="EMBL" id="PNF29260.1"/>
    </source>
</evidence>
<name>A0A2J7PIK3_9NEOP</name>
<reference evidence="5 9" key="1">
    <citation type="submission" date="2017-12" db="EMBL/GenBank/DDBJ databases">
        <title>Hemimetabolous genomes reveal molecular basis of termite eusociality.</title>
        <authorList>
            <person name="Harrison M.C."/>
            <person name="Jongepier E."/>
            <person name="Robertson H.M."/>
            <person name="Arning N."/>
            <person name="Bitard-Feildel T."/>
            <person name="Chao H."/>
            <person name="Childers C.P."/>
            <person name="Dinh H."/>
            <person name="Doddapaneni H."/>
            <person name="Dugan S."/>
            <person name="Gowin J."/>
            <person name="Greiner C."/>
            <person name="Han Y."/>
            <person name="Hu H."/>
            <person name="Hughes D.S.T."/>
            <person name="Huylmans A.-K."/>
            <person name="Kemena C."/>
            <person name="Kremer L.P.M."/>
            <person name="Lee S.L."/>
            <person name="Lopez-Ezquerra A."/>
            <person name="Mallet L."/>
            <person name="Monroy-Kuhn J.M."/>
            <person name="Moser A."/>
            <person name="Murali S.C."/>
            <person name="Muzny D.M."/>
            <person name="Otani S."/>
            <person name="Piulachs M.-D."/>
            <person name="Poelchau M."/>
            <person name="Qu J."/>
            <person name="Schaub F."/>
            <person name="Wada-Katsumata A."/>
            <person name="Worley K.C."/>
            <person name="Xie Q."/>
            <person name="Ylla G."/>
            <person name="Poulsen M."/>
            <person name="Gibbs R.A."/>
            <person name="Schal C."/>
            <person name="Richards S."/>
            <person name="Belles X."/>
            <person name="Korb J."/>
            <person name="Bornberg-Bauer E."/>
        </authorList>
    </citation>
    <scope>NUCLEOTIDE SEQUENCE [LARGE SCALE GENOMIC DNA]</scope>
    <source>
        <tissue evidence="5">Whole body</tissue>
    </source>
</reference>
<evidence type="ECO:0000313" key="5">
    <source>
        <dbReference type="EMBL" id="PNF16176.1"/>
    </source>
</evidence>
<dbReference type="Pfam" id="PF13842">
    <property type="entry name" value="zf-Tnp_2"/>
    <property type="match status" value="1"/>
</dbReference>
<sequence length="580" mass="67550">MASTSRKVLQGDELEEFLAHDSEVSEFEYSDSSENSDNEIEDQAVVDAIQDLSIEDDDEIVARVPVADSDESYFWQNMDNYDGVRERFSENSGPRNQSVNVLDIVQTFLLFFTEDFVNNIVQETNTYAQQFICGRVFPFRSPARQWVPVTLNEMYVVLALFLLMGIVNKPTLNSYFSTKRLLYTPAFPDVISRDRFQLICKFLHFNDNTKKDNYLGPTRLFKIFPVIQHLNEKFQTLFYPGQNICIDESLTLWKGRLAFKMYLPLKASKFGIKTYELCDSKSGYLWSFIVYTGSETQLNSSLIRENTNKTTSVVLHLVEPLLHRGHTLWMDNYYNSPQLAKLLKNHGTDCVGTLRLNRKGVPTTVKNTKLRKGEIIAQHAGPITVLKWQDKKPVSVISTFHNADTQTDIKRNKEIKKPKIIIDYNEMMGGVDLKDQLLQYYNVERKRLHKWYMKLFRRLLNATVVNAMIIYNKNQERLTDHLAFRVNLVEGLLLKFTDQEQAARRVQGRRHSSDNTIPRLRERHFISKIPPSGKKARPQRRCVVCTKNKRRKETVYWCSDCDVGLCIDQCFQDYHTKLNF</sequence>
<proteinExistence type="predicted"/>
<feature type="domain" description="PiggyBac transposable element-derived protein" evidence="3">
    <location>
        <begin position="105"/>
        <end position="468"/>
    </location>
</feature>
<dbReference type="Pfam" id="PF13843">
    <property type="entry name" value="DDE_Tnp_1_7"/>
    <property type="match status" value="1"/>
</dbReference>
<evidence type="ECO:0000313" key="8">
    <source>
        <dbReference type="EMBL" id="PNF43158.1"/>
    </source>
</evidence>
<evidence type="ECO:0000256" key="1">
    <source>
        <dbReference type="SAM" id="MobiDB-lite"/>
    </source>
</evidence>
<dbReference type="FunCoup" id="A0A2J7PIK3">
    <property type="interactions" value="48"/>
</dbReference>
<dbReference type="EMBL" id="NEVH01025126">
    <property type="protein sequence ID" value="PNF16176.1"/>
    <property type="molecule type" value="Genomic_DNA"/>
</dbReference>
<organism evidence="5 9">
    <name type="scientific">Cryptotermes secundus</name>
    <dbReference type="NCBI Taxonomy" id="105785"/>
    <lineage>
        <taxon>Eukaryota</taxon>
        <taxon>Metazoa</taxon>
        <taxon>Ecdysozoa</taxon>
        <taxon>Arthropoda</taxon>
        <taxon>Hexapoda</taxon>
        <taxon>Insecta</taxon>
        <taxon>Pterygota</taxon>
        <taxon>Neoptera</taxon>
        <taxon>Polyneoptera</taxon>
        <taxon>Dictyoptera</taxon>
        <taxon>Blattodea</taxon>
        <taxon>Blattoidea</taxon>
        <taxon>Termitoidae</taxon>
        <taxon>Kalotermitidae</taxon>
        <taxon>Cryptotermitinae</taxon>
        <taxon>Cryptotermes</taxon>
    </lineage>
</organism>
<gene>
    <name evidence="5" type="primary">PGBD4_2</name>
    <name evidence="7" type="synonym">PGBD4_0</name>
    <name evidence="4" type="synonym">PGBD4_3</name>
    <name evidence="8" type="synonym">PGBD4_5</name>
    <name evidence="5" type="ORF">B7P43_G01095</name>
    <name evidence="6" type="ORF">B7P43_G06059</name>
    <name evidence="7" type="ORF">B7P43_G10486</name>
    <name evidence="4" type="ORF">B7P43_G12983</name>
    <name evidence="8" type="ORF">B7P43_G17205</name>
</gene>
<evidence type="ECO:0000259" key="2">
    <source>
        <dbReference type="Pfam" id="PF13842"/>
    </source>
</evidence>
<evidence type="ECO:0000259" key="3">
    <source>
        <dbReference type="Pfam" id="PF13843"/>
    </source>
</evidence>
<feature type="domain" description="PiggyBac transposable element-derived protein 4 C-terminal zinc-finger" evidence="2">
    <location>
        <begin position="535"/>
        <end position="575"/>
    </location>
</feature>
<dbReference type="Proteomes" id="UP000235965">
    <property type="component" value="Unassembled WGS sequence"/>
</dbReference>
<dbReference type="EMBL" id="NEVH01026401">
    <property type="protein sequence ID" value="PNF14193.1"/>
    <property type="molecule type" value="Genomic_DNA"/>
</dbReference>
<comment type="caution">
    <text evidence="5">The sequence shown here is derived from an EMBL/GenBank/DDBJ whole genome shotgun (WGS) entry which is preliminary data.</text>
</comment>
<dbReference type="InParanoid" id="A0A2J7PIK3"/>
<dbReference type="EMBL" id="NEVH01000629">
    <property type="protein sequence ID" value="PNF43158.1"/>
    <property type="molecule type" value="Genomic_DNA"/>
</dbReference>
<evidence type="ECO:0000313" key="9">
    <source>
        <dbReference type="Proteomes" id="UP000235965"/>
    </source>
</evidence>
<dbReference type="InterPro" id="IPR029526">
    <property type="entry name" value="PGBD"/>
</dbReference>
<dbReference type="STRING" id="105785.A0A2J7PIK3"/>
<dbReference type="OrthoDB" id="8191242at2759"/>
<dbReference type="AlphaFoldDB" id="A0A2J7PIK3"/>
<keyword evidence="9" id="KW-1185">Reference proteome</keyword>